<dbReference type="EMBL" id="RZIJ01000027">
    <property type="protein sequence ID" value="RUQ65159.1"/>
    <property type="molecule type" value="Genomic_DNA"/>
</dbReference>
<dbReference type="AlphaFoldDB" id="A0A3S0VEY2"/>
<organism evidence="1 2">
    <name type="scientific">Azospirillum doebereinerae</name>
    <dbReference type="NCBI Taxonomy" id="92933"/>
    <lineage>
        <taxon>Bacteria</taxon>
        <taxon>Pseudomonadati</taxon>
        <taxon>Pseudomonadota</taxon>
        <taxon>Alphaproteobacteria</taxon>
        <taxon>Rhodospirillales</taxon>
        <taxon>Azospirillaceae</taxon>
        <taxon>Azospirillum</taxon>
    </lineage>
</organism>
<name>A0A3S0VEY2_9PROT</name>
<proteinExistence type="predicted"/>
<accession>A0A3S0VEY2</accession>
<evidence type="ECO:0000313" key="2">
    <source>
        <dbReference type="Proteomes" id="UP000280346"/>
    </source>
</evidence>
<evidence type="ECO:0000313" key="1">
    <source>
        <dbReference type="EMBL" id="RUQ65159.1"/>
    </source>
</evidence>
<reference evidence="1 2" key="1">
    <citation type="submission" date="2018-12" db="EMBL/GenBank/DDBJ databases">
        <authorList>
            <person name="Yang Y."/>
        </authorList>
    </citation>
    <scope>NUCLEOTIDE SEQUENCE [LARGE SCALE GENOMIC DNA]</scope>
    <source>
        <strain evidence="1 2">GSF71</strain>
    </source>
</reference>
<dbReference type="Proteomes" id="UP000280346">
    <property type="component" value="Unassembled WGS sequence"/>
</dbReference>
<dbReference type="OrthoDB" id="7362843at2"/>
<protein>
    <submittedName>
        <fullName evidence="1">Uncharacterized protein</fullName>
    </submittedName>
</protein>
<dbReference type="RefSeq" id="WP_127003346.1">
    <property type="nucleotide sequence ID" value="NZ_JBNPXW010000005.1"/>
</dbReference>
<keyword evidence="2" id="KW-1185">Reference proteome</keyword>
<comment type="caution">
    <text evidence="1">The sequence shown here is derived from an EMBL/GenBank/DDBJ whole genome shotgun (WGS) entry which is preliminary data.</text>
</comment>
<gene>
    <name evidence="1" type="ORF">EJ913_25780</name>
</gene>
<sequence>MHPDLSTRRGILAGTVAACLMPAALLPHPLVIDPPQPDAELLALGNEMDELVAALYSADTDEARDALSARYAAVQDRVAVLVPHTPAGLAVRLRLAWDFYVEQDETEHRHGPQPYSDDRTRLLWALIRDAERLAIPPAA</sequence>